<dbReference type="PANTHER" id="PTHR43024">
    <property type="entry name" value="UDP-N-ACETYLMURAMOYL-TRIPEPTIDE--D-ALANYL-D-ALANINE LIGASE"/>
    <property type="match status" value="1"/>
</dbReference>
<evidence type="ECO:0000259" key="13">
    <source>
        <dbReference type="Pfam" id="PF08245"/>
    </source>
</evidence>
<evidence type="ECO:0000256" key="5">
    <source>
        <dbReference type="ARBA" id="ARBA00022960"/>
    </source>
</evidence>
<dbReference type="GO" id="GO:0008360">
    <property type="term" value="P:regulation of cell shape"/>
    <property type="evidence" value="ECO:0007669"/>
    <property type="project" value="UniProtKB-KW"/>
</dbReference>
<dbReference type="InterPro" id="IPR005863">
    <property type="entry name" value="UDP-N-AcMur_synth"/>
</dbReference>
<comment type="caution">
    <text evidence="14">The sequence shown here is derived from an EMBL/GenBank/DDBJ whole genome shotgun (WGS) entry which is preliminary data.</text>
</comment>
<keyword evidence="15" id="KW-1185">Reference proteome</keyword>
<comment type="catalytic activity">
    <reaction evidence="9 10">
        <text>D-alanyl-D-alanine + UDP-N-acetyl-alpha-D-muramoyl-L-alanyl-gamma-D-glutamyl-meso-2,6-diaminopimelate + ATP = UDP-N-acetyl-alpha-D-muramoyl-L-alanyl-gamma-D-glutamyl-meso-2,6-diaminopimeloyl-D-alanyl-D-alanine + ADP + phosphate + H(+)</text>
        <dbReference type="Rhea" id="RHEA:28374"/>
        <dbReference type="ChEBI" id="CHEBI:15378"/>
        <dbReference type="ChEBI" id="CHEBI:30616"/>
        <dbReference type="ChEBI" id="CHEBI:43474"/>
        <dbReference type="ChEBI" id="CHEBI:57822"/>
        <dbReference type="ChEBI" id="CHEBI:61386"/>
        <dbReference type="ChEBI" id="CHEBI:83905"/>
        <dbReference type="ChEBI" id="CHEBI:456216"/>
        <dbReference type="EC" id="6.3.2.10"/>
    </reaction>
</comment>
<dbReference type="Proteomes" id="UP000694308">
    <property type="component" value="Unassembled WGS sequence"/>
</dbReference>
<feature type="domain" description="Mur ligase central" evidence="13">
    <location>
        <begin position="113"/>
        <end position="299"/>
    </location>
</feature>
<dbReference type="InterPro" id="IPR051046">
    <property type="entry name" value="MurCDEF_CellWall_CoF430Synth"/>
</dbReference>
<evidence type="ECO:0000256" key="9">
    <source>
        <dbReference type="HAMAP-Rule" id="MF_02019"/>
    </source>
</evidence>
<dbReference type="Pfam" id="PF08245">
    <property type="entry name" value="Mur_ligase_M"/>
    <property type="match status" value="1"/>
</dbReference>
<evidence type="ECO:0000259" key="11">
    <source>
        <dbReference type="Pfam" id="PF01225"/>
    </source>
</evidence>
<evidence type="ECO:0000256" key="7">
    <source>
        <dbReference type="ARBA" id="ARBA00023306"/>
    </source>
</evidence>
<comment type="subcellular location">
    <subcellularLocation>
        <location evidence="9 10">Cytoplasm</location>
    </subcellularLocation>
</comment>
<accession>A0A949WSF2</accession>
<dbReference type="InterPro" id="IPR000713">
    <property type="entry name" value="Mur_ligase_N"/>
</dbReference>
<evidence type="ECO:0000256" key="8">
    <source>
        <dbReference type="ARBA" id="ARBA00023316"/>
    </source>
</evidence>
<keyword evidence="2 9" id="KW-0132">Cell division</keyword>
<dbReference type="GO" id="GO:0005524">
    <property type="term" value="F:ATP binding"/>
    <property type="evidence" value="ECO:0007669"/>
    <property type="project" value="UniProtKB-UniRule"/>
</dbReference>
<protein>
    <recommendedName>
        <fullName evidence="9 10">UDP-N-acetylmuramoyl-tripeptide--D-alanyl-D-alanine ligase</fullName>
        <ecNumber evidence="9 10">6.3.2.10</ecNumber>
    </recommendedName>
    <alternativeName>
        <fullName evidence="9">D-alanyl-D-alanine-adding enzyme</fullName>
    </alternativeName>
</protein>
<comment type="similarity">
    <text evidence="9">Belongs to the MurCDEF family. MurF subfamily.</text>
</comment>
<evidence type="ECO:0000313" key="15">
    <source>
        <dbReference type="Proteomes" id="UP000694308"/>
    </source>
</evidence>
<dbReference type="InterPro" id="IPR004101">
    <property type="entry name" value="Mur_ligase_C"/>
</dbReference>
<gene>
    <name evidence="9" type="primary">murF</name>
    <name evidence="14" type="ORF">I6U48_19130</name>
</gene>
<name>A0A949WSF2_9CLOT</name>
<evidence type="ECO:0000256" key="3">
    <source>
        <dbReference type="ARBA" id="ARBA00022741"/>
    </source>
</evidence>
<keyword evidence="3 9" id="KW-0547">Nucleotide-binding</keyword>
<proteinExistence type="inferred from homology"/>
<comment type="function">
    <text evidence="9 10">Involved in cell wall formation. Catalyzes the final step in the synthesis of UDP-N-acetylmuramoyl-pentapeptide, the precursor of murein.</text>
</comment>
<evidence type="ECO:0000256" key="10">
    <source>
        <dbReference type="RuleBase" id="RU004136"/>
    </source>
</evidence>
<evidence type="ECO:0000256" key="2">
    <source>
        <dbReference type="ARBA" id="ARBA00022618"/>
    </source>
</evidence>
<keyword evidence="1 9" id="KW-0436">Ligase</keyword>
<keyword evidence="9" id="KW-0963">Cytoplasm</keyword>
<dbReference type="EC" id="6.3.2.10" evidence="9 10"/>
<keyword evidence="8 9" id="KW-0961">Cell wall biogenesis/degradation</keyword>
<dbReference type="HAMAP" id="MF_02019">
    <property type="entry name" value="MurF"/>
    <property type="match status" value="1"/>
</dbReference>
<feature type="domain" description="Mur ligase C-terminal" evidence="12">
    <location>
        <begin position="322"/>
        <end position="453"/>
    </location>
</feature>
<keyword evidence="5 9" id="KW-0133">Cell shape</keyword>
<dbReference type="EMBL" id="JAEEGC010000106">
    <property type="protein sequence ID" value="MBV7275016.1"/>
    <property type="molecule type" value="Genomic_DNA"/>
</dbReference>
<evidence type="ECO:0000313" key="14">
    <source>
        <dbReference type="EMBL" id="MBV7275016.1"/>
    </source>
</evidence>
<dbReference type="GO" id="GO:0051301">
    <property type="term" value="P:cell division"/>
    <property type="evidence" value="ECO:0007669"/>
    <property type="project" value="UniProtKB-KW"/>
</dbReference>
<dbReference type="AlphaFoldDB" id="A0A949WSF2"/>
<feature type="binding site" evidence="9">
    <location>
        <begin position="115"/>
        <end position="121"/>
    </location>
    <ligand>
        <name>ATP</name>
        <dbReference type="ChEBI" id="CHEBI:30616"/>
    </ligand>
</feature>
<evidence type="ECO:0000256" key="4">
    <source>
        <dbReference type="ARBA" id="ARBA00022840"/>
    </source>
</evidence>
<dbReference type="PANTHER" id="PTHR43024:SF1">
    <property type="entry name" value="UDP-N-ACETYLMURAMOYL-TRIPEPTIDE--D-ALANYL-D-ALANINE LIGASE"/>
    <property type="match status" value="1"/>
</dbReference>
<dbReference type="GO" id="GO:0009252">
    <property type="term" value="P:peptidoglycan biosynthetic process"/>
    <property type="evidence" value="ECO:0007669"/>
    <property type="project" value="UniProtKB-UniRule"/>
</dbReference>
<evidence type="ECO:0000256" key="6">
    <source>
        <dbReference type="ARBA" id="ARBA00022984"/>
    </source>
</evidence>
<dbReference type="GO" id="GO:0071555">
    <property type="term" value="P:cell wall organization"/>
    <property type="evidence" value="ECO:0007669"/>
    <property type="project" value="UniProtKB-KW"/>
</dbReference>
<dbReference type="Pfam" id="PF01225">
    <property type="entry name" value="Mur_ligase"/>
    <property type="match status" value="1"/>
</dbReference>
<organism evidence="14 15">
    <name type="scientific">Clostridium thailandense</name>
    <dbReference type="NCBI Taxonomy" id="2794346"/>
    <lineage>
        <taxon>Bacteria</taxon>
        <taxon>Bacillati</taxon>
        <taxon>Bacillota</taxon>
        <taxon>Clostridia</taxon>
        <taxon>Eubacteriales</taxon>
        <taxon>Clostridiaceae</taxon>
        <taxon>Clostridium</taxon>
    </lineage>
</organism>
<dbReference type="GO" id="GO:0005737">
    <property type="term" value="C:cytoplasm"/>
    <property type="evidence" value="ECO:0007669"/>
    <property type="project" value="UniProtKB-SubCell"/>
</dbReference>
<keyword evidence="4 9" id="KW-0067">ATP-binding</keyword>
<keyword evidence="6 9" id="KW-0573">Peptidoglycan synthesis</keyword>
<keyword evidence="7 9" id="KW-0131">Cell cycle</keyword>
<comment type="pathway">
    <text evidence="9 10">Cell wall biogenesis; peptidoglycan biosynthesis.</text>
</comment>
<evidence type="ECO:0000256" key="1">
    <source>
        <dbReference type="ARBA" id="ARBA00022598"/>
    </source>
</evidence>
<dbReference type="Pfam" id="PF02875">
    <property type="entry name" value="Mur_ligase_C"/>
    <property type="match status" value="1"/>
</dbReference>
<dbReference type="InterPro" id="IPR013221">
    <property type="entry name" value="Mur_ligase_cen"/>
</dbReference>
<dbReference type="NCBIfam" id="TIGR01143">
    <property type="entry name" value="murF"/>
    <property type="match status" value="1"/>
</dbReference>
<evidence type="ECO:0000259" key="12">
    <source>
        <dbReference type="Pfam" id="PF02875"/>
    </source>
</evidence>
<sequence length="469" mass="52358">MEHMSFDEIVSAVHGEVLLKGKYSGFNTVSTDTRKIEKEDIFVALKGENFNGNEYIKTASEKGSAICIVDEILYKNEEIKKNTTIVKVRDTKQALLDLAEAYRTKLNLKFVAITGSAGKTSTKDLVAAALSGKYKVFKTAGNFNNQIGLPLMVFKLDNSYDIAVLEMGMNNFNEIHTMAKAARPDIALITNVGTAHIGNLGSRENILKAKMEITNFFNEKSILIINGDNDMLATVKDKQYSIIKSGIECEADFKAINTKLGENCVDFEVLEKNNSTKERFHLDMPGKHTILNAMLAVACGRIMNMNYEEIRQGLKKLQSTSMRMDIIEGNKFTIINDCYNANPDSMRAAIDVLKNYGGKRKIAVLGTMGELGEVAFASHKQIGEYAAQNNIDLLVTIGDYNKAYEEGFKAVDNEHFTVDRYKYKAFENYDGAVDFLAKEYLQKEDTILVKASRAAKFENIVEKLKKSNS</sequence>
<feature type="domain" description="Mur ligase N-terminal catalytic" evidence="11">
    <location>
        <begin position="28"/>
        <end position="103"/>
    </location>
</feature>
<dbReference type="RefSeq" id="WP_218322072.1">
    <property type="nucleotide sequence ID" value="NZ_JAEEGC010000106.1"/>
</dbReference>
<dbReference type="GO" id="GO:0047480">
    <property type="term" value="F:UDP-N-acetylmuramoyl-tripeptide-D-alanyl-D-alanine ligase activity"/>
    <property type="evidence" value="ECO:0007669"/>
    <property type="project" value="UniProtKB-UniRule"/>
</dbReference>
<reference evidence="14" key="1">
    <citation type="submission" date="2020-12" db="EMBL/GenBank/DDBJ databases">
        <title>Clostridium thailandense sp. nov., a novel acetogenic bacterium isolated from peat land soil in Thailand.</title>
        <authorList>
            <person name="Chaikitkaew S."/>
            <person name="Birkeland N.K."/>
        </authorList>
    </citation>
    <scope>NUCLEOTIDE SEQUENCE</scope>
    <source>
        <strain evidence="14">PL3</strain>
    </source>
</reference>